<organism evidence="1 2">
    <name type="scientific">Massilia pinisoli</name>
    <dbReference type="NCBI Taxonomy" id="1772194"/>
    <lineage>
        <taxon>Bacteria</taxon>
        <taxon>Pseudomonadati</taxon>
        <taxon>Pseudomonadota</taxon>
        <taxon>Betaproteobacteria</taxon>
        <taxon>Burkholderiales</taxon>
        <taxon>Oxalobacteraceae</taxon>
        <taxon>Telluria group</taxon>
        <taxon>Massilia</taxon>
    </lineage>
</organism>
<protein>
    <submittedName>
        <fullName evidence="1">Uncharacterized protein</fullName>
    </submittedName>
</protein>
<dbReference type="RefSeq" id="WP_258817617.1">
    <property type="nucleotide sequence ID" value="NZ_JANUGW010000010.1"/>
</dbReference>
<keyword evidence="2" id="KW-1185">Reference proteome</keyword>
<accession>A0ABT1ZSX2</accession>
<proteinExistence type="predicted"/>
<evidence type="ECO:0000313" key="2">
    <source>
        <dbReference type="Proteomes" id="UP001204151"/>
    </source>
</evidence>
<evidence type="ECO:0000313" key="1">
    <source>
        <dbReference type="EMBL" id="MCS0583031.1"/>
    </source>
</evidence>
<gene>
    <name evidence="1" type="ORF">NX784_15690</name>
</gene>
<sequence>MKTLTIKDLDRAEQLDRTAMAAVRGGHNEYYAPSFKMGDFTYAPSSDSSINAMQSLGQEQNVLTATANDSAFLAGVTVNNTTHQNGKNKIIG</sequence>
<reference evidence="1 2" key="1">
    <citation type="submission" date="2022-08" db="EMBL/GenBank/DDBJ databases">
        <title>Reclassification of Massilia species as members of the genera Telluria, Duganella, Pseudoduganella, Mokoshia gen. nov. and Zemynaea gen. nov. using orthogonal and non-orthogonal genome-based approaches.</title>
        <authorList>
            <person name="Bowman J.P."/>
        </authorList>
    </citation>
    <scope>NUCLEOTIDE SEQUENCE [LARGE SCALE GENOMIC DNA]</scope>
    <source>
        <strain evidence="1 2">JCM 31316</strain>
    </source>
</reference>
<name>A0ABT1ZSX2_9BURK</name>
<comment type="caution">
    <text evidence="1">The sequence shown here is derived from an EMBL/GenBank/DDBJ whole genome shotgun (WGS) entry which is preliminary data.</text>
</comment>
<dbReference type="Proteomes" id="UP001204151">
    <property type="component" value="Unassembled WGS sequence"/>
</dbReference>
<dbReference type="EMBL" id="JANUGW010000010">
    <property type="protein sequence ID" value="MCS0583031.1"/>
    <property type="molecule type" value="Genomic_DNA"/>
</dbReference>